<evidence type="ECO:0000256" key="3">
    <source>
        <dbReference type="ARBA" id="ARBA00022597"/>
    </source>
</evidence>
<evidence type="ECO:0000256" key="5">
    <source>
        <dbReference type="ARBA" id="ARBA00022683"/>
    </source>
</evidence>
<gene>
    <name evidence="9" type="ORF">GCM10007916_18760</name>
</gene>
<evidence type="ECO:0000256" key="6">
    <source>
        <dbReference type="ARBA" id="ARBA00022777"/>
    </source>
</evidence>
<proteinExistence type="predicted"/>
<organism evidence="9 10">
    <name type="scientific">Psychromonas marina</name>
    <dbReference type="NCBI Taxonomy" id="88364"/>
    <lineage>
        <taxon>Bacteria</taxon>
        <taxon>Pseudomonadati</taxon>
        <taxon>Pseudomonadota</taxon>
        <taxon>Gammaproteobacteria</taxon>
        <taxon>Alteromonadales</taxon>
        <taxon>Psychromonadaceae</taxon>
        <taxon>Psychromonas</taxon>
    </lineage>
</organism>
<keyword evidence="3 9" id="KW-0762">Sugar transport</keyword>
<dbReference type="InterPro" id="IPR036095">
    <property type="entry name" value="PTS_EIIB-like_sf"/>
</dbReference>
<dbReference type="PROSITE" id="PS51100">
    <property type="entry name" value="PTS_EIIB_TYPE_3"/>
    <property type="match status" value="1"/>
</dbReference>
<keyword evidence="1" id="KW-0813">Transport</keyword>
<dbReference type="RefSeq" id="WP_284203926.1">
    <property type="nucleotide sequence ID" value="NZ_BSPQ01000005.1"/>
</dbReference>
<evidence type="ECO:0000313" key="10">
    <source>
        <dbReference type="Proteomes" id="UP001157353"/>
    </source>
</evidence>
<evidence type="ECO:0000256" key="7">
    <source>
        <dbReference type="PROSITE-ProRule" id="PRU00423"/>
    </source>
</evidence>
<dbReference type="CDD" id="cd05564">
    <property type="entry name" value="PTS_IIB_chitobiose_lichenan"/>
    <property type="match status" value="1"/>
</dbReference>
<dbReference type="InterPro" id="IPR051819">
    <property type="entry name" value="PTS_sugar-specific_EIIB"/>
</dbReference>
<evidence type="ECO:0000256" key="4">
    <source>
        <dbReference type="ARBA" id="ARBA00022679"/>
    </source>
</evidence>
<protein>
    <submittedName>
        <fullName evidence="9">PTS sugar transporter subunit IIB</fullName>
    </submittedName>
</protein>
<keyword evidence="5" id="KW-0598">Phosphotransferase system</keyword>
<keyword evidence="10" id="KW-1185">Reference proteome</keyword>
<evidence type="ECO:0000259" key="8">
    <source>
        <dbReference type="PROSITE" id="PS51100"/>
    </source>
</evidence>
<dbReference type="Pfam" id="PF02302">
    <property type="entry name" value="PTS_IIB"/>
    <property type="match status" value="1"/>
</dbReference>
<evidence type="ECO:0000256" key="2">
    <source>
        <dbReference type="ARBA" id="ARBA00022553"/>
    </source>
</evidence>
<keyword evidence="2" id="KW-0597">Phosphoprotein</keyword>
<dbReference type="PANTHER" id="PTHR34581">
    <property type="entry name" value="PTS SYSTEM N,N'-DIACETYLCHITOBIOSE-SPECIFIC EIIB COMPONENT"/>
    <property type="match status" value="1"/>
</dbReference>
<keyword evidence="4" id="KW-0808">Transferase</keyword>
<accession>A0ABQ6E049</accession>
<feature type="modified residue" description="Phosphocysteine; by EIIA" evidence="7">
    <location>
        <position position="8"/>
    </location>
</feature>
<sequence>MTKILLLCAAGMSTSMVVKKMQASAKEKGIDVHIEAHGVETIQDYLVEYDLFLLGPQIRFKKDELQKLADPLNKRVEVINMMDYGMMKGEKILDDALKML</sequence>
<name>A0ABQ6E049_9GAMM</name>
<dbReference type="Gene3D" id="3.40.50.2300">
    <property type="match status" value="1"/>
</dbReference>
<dbReference type="EMBL" id="BSPQ01000005">
    <property type="protein sequence ID" value="GLS90809.1"/>
    <property type="molecule type" value="Genomic_DNA"/>
</dbReference>
<dbReference type="Proteomes" id="UP001157353">
    <property type="component" value="Unassembled WGS sequence"/>
</dbReference>
<feature type="domain" description="PTS EIIB type-3" evidence="8">
    <location>
        <begin position="1"/>
        <end position="100"/>
    </location>
</feature>
<keyword evidence="6" id="KW-0418">Kinase</keyword>
<reference evidence="10" key="1">
    <citation type="journal article" date="2019" name="Int. J. Syst. Evol. Microbiol.">
        <title>The Global Catalogue of Microorganisms (GCM) 10K type strain sequencing project: providing services to taxonomists for standard genome sequencing and annotation.</title>
        <authorList>
            <consortium name="The Broad Institute Genomics Platform"/>
            <consortium name="The Broad Institute Genome Sequencing Center for Infectious Disease"/>
            <person name="Wu L."/>
            <person name="Ma J."/>
        </authorList>
    </citation>
    <scope>NUCLEOTIDE SEQUENCE [LARGE SCALE GENOMIC DNA]</scope>
    <source>
        <strain evidence="10">NBRC 103166</strain>
    </source>
</reference>
<dbReference type="InterPro" id="IPR013012">
    <property type="entry name" value="PTS_EIIB_3"/>
</dbReference>
<evidence type="ECO:0000256" key="1">
    <source>
        <dbReference type="ARBA" id="ARBA00022448"/>
    </source>
</evidence>
<dbReference type="PANTHER" id="PTHR34581:SF2">
    <property type="entry name" value="PTS SYSTEM N,N'-DIACETYLCHITOBIOSE-SPECIFIC EIIB COMPONENT"/>
    <property type="match status" value="1"/>
</dbReference>
<comment type="caution">
    <text evidence="9">The sequence shown here is derived from an EMBL/GenBank/DDBJ whole genome shotgun (WGS) entry which is preliminary data.</text>
</comment>
<dbReference type="SUPFAM" id="SSF52794">
    <property type="entry name" value="PTS system IIB component-like"/>
    <property type="match status" value="1"/>
</dbReference>
<evidence type="ECO:0000313" key="9">
    <source>
        <dbReference type="EMBL" id="GLS90809.1"/>
    </source>
</evidence>
<dbReference type="InterPro" id="IPR003501">
    <property type="entry name" value="PTS_EIIB_2/3"/>
</dbReference>